<proteinExistence type="predicted"/>
<keyword evidence="2" id="KW-1185">Reference proteome</keyword>
<dbReference type="EMBL" id="BLAY01000308">
    <property type="protein sequence ID" value="GET44217.1"/>
    <property type="molecule type" value="Genomic_DNA"/>
</dbReference>
<comment type="caution">
    <text evidence="1">The sequence shown here is derived from an EMBL/GenBank/DDBJ whole genome shotgun (WGS) entry which is preliminary data.</text>
</comment>
<dbReference type="RefSeq" id="WP_226593836.1">
    <property type="nucleotide sequence ID" value="NZ_BLAY01000308.1"/>
</dbReference>
<name>A0AAV3XUH3_9CYAN</name>
<reference evidence="1" key="1">
    <citation type="submission" date="2019-10" db="EMBL/GenBank/DDBJ databases">
        <title>Draft genome sequece of Microseira wollei NIES-4236.</title>
        <authorList>
            <person name="Yamaguchi H."/>
            <person name="Suzuki S."/>
            <person name="Kawachi M."/>
        </authorList>
    </citation>
    <scope>NUCLEOTIDE SEQUENCE</scope>
    <source>
        <strain evidence="1">NIES-4236</strain>
    </source>
</reference>
<evidence type="ECO:0000313" key="1">
    <source>
        <dbReference type="EMBL" id="GET44217.1"/>
    </source>
</evidence>
<accession>A0AAV3XUH3</accession>
<dbReference type="AlphaFoldDB" id="A0AAV3XUH3"/>
<dbReference type="Proteomes" id="UP001050975">
    <property type="component" value="Unassembled WGS sequence"/>
</dbReference>
<protein>
    <submittedName>
        <fullName evidence="1">Uncharacterized protein</fullName>
    </submittedName>
</protein>
<dbReference type="Gene3D" id="1.10.287.950">
    <property type="entry name" value="Methyl-accepting chemotaxis protein"/>
    <property type="match status" value="1"/>
</dbReference>
<gene>
    <name evidence="1" type="ORF">MiSe_90430</name>
</gene>
<dbReference type="SUPFAM" id="SSF58104">
    <property type="entry name" value="Methyl-accepting chemotaxis protein (MCP) signaling domain"/>
    <property type="match status" value="1"/>
</dbReference>
<organism evidence="1 2">
    <name type="scientific">Microseira wollei NIES-4236</name>
    <dbReference type="NCBI Taxonomy" id="2530354"/>
    <lineage>
        <taxon>Bacteria</taxon>
        <taxon>Bacillati</taxon>
        <taxon>Cyanobacteriota</taxon>
        <taxon>Cyanophyceae</taxon>
        <taxon>Oscillatoriophycideae</taxon>
        <taxon>Aerosakkonematales</taxon>
        <taxon>Aerosakkonemataceae</taxon>
        <taxon>Microseira</taxon>
    </lineage>
</organism>
<sequence length="343" mass="38011">MITDNGWEWSAGAPLSLPPDGSVGEDYALITIQDRIRTINATLLLVGLIDSDFASPSVYYFYASCNFLVGNLRAVNGRVDQLAQVTDTIGEPYAPIEVITPSSRWSPGSQPSPPPPEQEIEIVPRINRRLRRIIEEGEDRERMTCDFSLVIVALRQVLATNTNLPAQVTQAYLAINANINELKPPINTINATTQTTATTVNSVSNVFQSTATKVDDLAEGLTNVRTTVNTTAPRVQNVANKLDDVADPVNNVSTKLDDVGSAVNRTFNRLQEIFQEITKRLDRWAKWLGLPMLLDALSFILLLQAAMLSSNVVQTVGEILDTRLQIIGLRTTSRFIYVKYFRY</sequence>
<evidence type="ECO:0000313" key="2">
    <source>
        <dbReference type="Proteomes" id="UP001050975"/>
    </source>
</evidence>